<evidence type="ECO:0000313" key="1">
    <source>
        <dbReference type="EMBL" id="KAJ4701866.1"/>
    </source>
</evidence>
<accession>A0ACC1WRS2</accession>
<dbReference type="EMBL" id="CM051407">
    <property type="protein sequence ID" value="KAJ4701866.1"/>
    <property type="molecule type" value="Genomic_DNA"/>
</dbReference>
<name>A0ACC1WRS2_MELAZ</name>
<reference evidence="1 2" key="1">
    <citation type="journal article" date="2023" name="Science">
        <title>Complex scaffold remodeling in plant triterpene biosynthesis.</title>
        <authorList>
            <person name="De La Pena R."/>
            <person name="Hodgson H."/>
            <person name="Liu J.C."/>
            <person name="Stephenson M.J."/>
            <person name="Martin A.C."/>
            <person name="Owen C."/>
            <person name="Harkess A."/>
            <person name="Leebens-Mack J."/>
            <person name="Jimenez L.E."/>
            <person name="Osbourn A."/>
            <person name="Sattely E.S."/>
        </authorList>
    </citation>
    <scope>NUCLEOTIDE SEQUENCE [LARGE SCALE GENOMIC DNA]</scope>
    <source>
        <strain evidence="2">cv. JPN11</strain>
        <tissue evidence="1">Leaf</tissue>
    </source>
</reference>
<organism evidence="1 2">
    <name type="scientific">Melia azedarach</name>
    <name type="common">Chinaberry tree</name>
    <dbReference type="NCBI Taxonomy" id="155640"/>
    <lineage>
        <taxon>Eukaryota</taxon>
        <taxon>Viridiplantae</taxon>
        <taxon>Streptophyta</taxon>
        <taxon>Embryophyta</taxon>
        <taxon>Tracheophyta</taxon>
        <taxon>Spermatophyta</taxon>
        <taxon>Magnoliopsida</taxon>
        <taxon>eudicotyledons</taxon>
        <taxon>Gunneridae</taxon>
        <taxon>Pentapetalae</taxon>
        <taxon>rosids</taxon>
        <taxon>malvids</taxon>
        <taxon>Sapindales</taxon>
        <taxon>Meliaceae</taxon>
        <taxon>Melia</taxon>
    </lineage>
</organism>
<evidence type="ECO:0000313" key="2">
    <source>
        <dbReference type="Proteomes" id="UP001164539"/>
    </source>
</evidence>
<dbReference type="Proteomes" id="UP001164539">
    <property type="component" value="Chromosome 14"/>
</dbReference>
<comment type="caution">
    <text evidence="1">The sequence shown here is derived from an EMBL/GenBank/DDBJ whole genome shotgun (WGS) entry which is preliminary data.</text>
</comment>
<sequence>MNQALVYPEPFRLPGQFYVINPQSSNLLTDHFTADDITHSSTEEAVVETSQSLYQDSPNTHISNSDLPSHSTSPNSEPTETQAPQQTQHLLPTHPMITRGKAGIFKPKAYTSITLEHHQTEIPTDVQTALSNSNWNQAMKEEFTALKENQTWSRVPYTPGMKLVGNKWVYKVKLNPDGTIFGFKARLVAKGFHQTADVDYNETYSPVVKASIIRIILSLTIVKNWDLGQVDVNNAFLNGDLVETVYMIQPEGFVDATKPNHVCKLKKALYGLKQAPRAWFEKLKNALKQ</sequence>
<proteinExistence type="predicted"/>
<protein>
    <submittedName>
        <fullName evidence="1">Retrovirus-related Pol polyprotein from transposon TNT 1-94</fullName>
    </submittedName>
</protein>
<gene>
    <name evidence="1" type="ORF">OWV82_025042</name>
</gene>
<keyword evidence="2" id="KW-1185">Reference proteome</keyword>